<comment type="caution">
    <text evidence="1">The sequence shown here is derived from an EMBL/GenBank/DDBJ whole genome shotgun (WGS) entry which is preliminary data.</text>
</comment>
<name>A0A7Y3T0C4_9CLOT</name>
<dbReference type="AlphaFoldDB" id="A0A7Y3T0C4"/>
<gene>
    <name evidence="1" type="ORF">HLQ16_20765</name>
</gene>
<organism evidence="1 2">
    <name type="scientific">Clostridium estertheticum</name>
    <dbReference type="NCBI Taxonomy" id="238834"/>
    <lineage>
        <taxon>Bacteria</taxon>
        <taxon>Bacillati</taxon>
        <taxon>Bacillota</taxon>
        <taxon>Clostridia</taxon>
        <taxon>Eubacteriales</taxon>
        <taxon>Clostridiaceae</taxon>
        <taxon>Clostridium</taxon>
    </lineage>
</organism>
<protein>
    <submittedName>
        <fullName evidence="1">Uncharacterized protein</fullName>
    </submittedName>
</protein>
<evidence type="ECO:0000313" key="2">
    <source>
        <dbReference type="Proteomes" id="UP000531659"/>
    </source>
</evidence>
<dbReference type="EMBL" id="JABEYB010000022">
    <property type="protein sequence ID" value="NNU78348.1"/>
    <property type="molecule type" value="Genomic_DNA"/>
</dbReference>
<sequence length="286" mass="33844">MELSQTIFEVEQYLNKLEDEYSKDGYEIEFVIKKLQNYVVVFHEEIEFKLIDEFKNVDTKQIHQIIDESVSKPKINIVNKSNERSIENNLERLSCTVYNGVKELNDSLRPIDLFSQPMPGSDSCIDFKKQMYKEADKFLKIDYNNTKFERMLNNVITAYGDGNFKECMNKAKSLNSRSIISELDSNLHKNKNKEDIKNVFQKYKTYFQECKIEYEHTVINLQNDLEPLLRQESQLIDEKVAKEYIKYIEIVYSNGEKKKVSFEKLCTPIDVNFLEEKIEDIIKLVE</sequence>
<proteinExistence type="predicted"/>
<accession>A0A7Y3T0C4</accession>
<reference evidence="1 2" key="1">
    <citation type="submission" date="2020-05" db="EMBL/GenBank/DDBJ databases">
        <title>Complete genome of Clostridium estertheticum subspecies estertheticum, isolated from Vacuum packed lamb meat from New Zealand imported to Switzerland.</title>
        <authorList>
            <person name="Wambui J."/>
            <person name="Stevens M.J.A."/>
            <person name="Stephan R."/>
        </authorList>
    </citation>
    <scope>NUCLEOTIDE SEQUENCE [LARGE SCALE GENOMIC DNA]</scope>
    <source>
        <strain evidence="1 2">CEST001</strain>
    </source>
</reference>
<evidence type="ECO:0000313" key="1">
    <source>
        <dbReference type="EMBL" id="NNU78348.1"/>
    </source>
</evidence>
<dbReference type="RefSeq" id="WP_171298918.1">
    <property type="nucleotide sequence ID" value="NZ_CP087098.1"/>
</dbReference>
<dbReference type="Proteomes" id="UP000531659">
    <property type="component" value="Unassembled WGS sequence"/>
</dbReference>